<proteinExistence type="predicted"/>
<protein>
    <submittedName>
        <fullName evidence="2">Uncharacterized protein</fullName>
    </submittedName>
</protein>
<reference evidence="2 3" key="1">
    <citation type="submission" date="2014-09" db="EMBL/GenBank/DDBJ databases">
        <title>Genome sequencing of Methyloceanibacter caenitepidi Gela4.</title>
        <authorList>
            <person name="Takeuchi M."/>
            <person name="Susumu S."/>
            <person name="Kamagata Y."/>
            <person name="Oshima K."/>
            <person name="Hattori M."/>
            <person name="Iwasaki W."/>
        </authorList>
    </citation>
    <scope>NUCLEOTIDE SEQUENCE [LARGE SCALE GENOMIC DNA]</scope>
    <source>
        <strain evidence="2 3">Gela4</strain>
    </source>
</reference>
<sequence length="46" mass="4669">MKYFVTMLALATTLAAAAPAFAGPDNQADCEAAGGTWNADSNSCTE</sequence>
<dbReference type="HOGENOM" id="CLU_3185671_0_0_5"/>
<dbReference type="AlphaFoldDB" id="A0A0A8K256"/>
<keyword evidence="1" id="KW-0732">Signal</keyword>
<gene>
    <name evidence="2" type="ORF">GL4_1535</name>
</gene>
<dbReference type="RefSeq" id="WP_156137451.1">
    <property type="nucleotide sequence ID" value="NZ_AP014648.1"/>
</dbReference>
<evidence type="ECO:0000313" key="2">
    <source>
        <dbReference type="EMBL" id="BAQ16990.1"/>
    </source>
</evidence>
<accession>A0A0A8K256</accession>
<feature type="chain" id="PRO_5002055594" evidence="1">
    <location>
        <begin position="23"/>
        <end position="46"/>
    </location>
</feature>
<name>A0A0A8K256_9HYPH</name>
<dbReference type="EMBL" id="AP014648">
    <property type="protein sequence ID" value="BAQ16990.1"/>
    <property type="molecule type" value="Genomic_DNA"/>
</dbReference>
<evidence type="ECO:0000256" key="1">
    <source>
        <dbReference type="SAM" id="SignalP"/>
    </source>
</evidence>
<dbReference type="KEGG" id="mcg:GL4_1535"/>
<keyword evidence="3" id="KW-1185">Reference proteome</keyword>
<dbReference type="Proteomes" id="UP000031643">
    <property type="component" value="Chromosome"/>
</dbReference>
<feature type="signal peptide" evidence="1">
    <location>
        <begin position="1"/>
        <end position="22"/>
    </location>
</feature>
<organism evidence="2 3">
    <name type="scientific">Methyloceanibacter caenitepidi</name>
    <dbReference type="NCBI Taxonomy" id="1384459"/>
    <lineage>
        <taxon>Bacteria</taxon>
        <taxon>Pseudomonadati</taxon>
        <taxon>Pseudomonadota</taxon>
        <taxon>Alphaproteobacteria</taxon>
        <taxon>Hyphomicrobiales</taxon>
        <taxon>Hyphomicrobiaceae</taxon>
        <taxon>Methyloceanibacter</taxon>
    </lineage>
</organism>
<evidence type="ECO:0000313" key="3">
    <source>
        <dbReference type="Proteomes" id="UP000031643"/>
    </source>
</evidence>